<keyword evidence="5 10" id="KW-0378">Hydrolase</keyword>
<accession>A0A1I8B330</accession>
<dbReference type="CDD" id="cd06457">
    <property type="entry name" value="M3A_MIP"/>
    <property type="match status" value="1"/>
</dbReference>
<dbReference type="GO" id="GO:0046872">
    <property type="term" value="F:metal ion binding"/>
    <property type="evidence" value="ECO:0007669"/>
    <property type="project" value="UniProtKB-UniRule"/>
</dbReference>
<evidence type="ECO:0000256" key="1">
    <source>
        <dbReference type="ARBA" id="ARBA00004173"/>
    </source>
</evidence>
<reference evidence="13" key="1">
    <citation type="submission" date="2016-11" db="UniProtKB">
        <authorList>
            <consortium name="WormBaseParasite"/>
        </authorList>
    </citation>
    <scope>IDENTIFICATION</scope>
</reference>
<evidence type="ECO:0000256" key="7">
    <source>
        <dbReference type="ARBA" id="ARBA00022946"/>
    </source>
</evidence>
<keyword evidence="3 10" id="KW-0645">Protease</keyword>
<evidence type="ECO:0000256" key="2">
    <source>
        <dbReference type="ARBA" id="ARBA00006040"/>
    </source>
</evidence>
<keyword evidence="12" id="KW-1185">Reference proteome</keyword>
<dbReference type="Pfam" id="PF01432">
    <property type="entry name" value="Peptidase_M3"/>
    <property type="match status" value="1"/>
</dbReference>
<dbReference type="InterPro" id="IPR045090">
    <property type="entry name" value="Pept_M3A_M3B"/>
</dbReference>
<comment type="cofactor">
    <cofactor evidence="10">
        <name>Zn(2+)</name>
        <dbReference type="ChEBI" id="CHEBI:29105"/>
    </cofactor>
    <text evidence="10">Binds 1 zinc ion.</text>
</comment>
<dbReference type="InterPro" id="IPR024079">
    <property type="entry name" value="MetalloPept_cat_dom_sf"/>
</dbReference>
<dbReference type="Gene3D" id="3.40.390.10">
    <property type="entry name" value="Collagenase (Catalytic Domain)"/>
    <property type="match status" value="1"/>
</dbReference>
<keyword evidence="4 10" id="KW-0479">Metal-binding</keyword>
<keyword evidence="9" id="KW-0496">Mitochondrion</keyword>
<proteinExistence type="inferred from homology"/>
<feature type="domain" description="Peptidase M3A/M3B catalytic" evidence="11">
    <location>
        <begin position="211"/>
        <end position="675"/>
    </location>
</feature>
<dbReference type="GO" id="GO:0006518">
    <property type="term" value="P:peptide metabolic process"/>
    <property type="evidence" value="ECO:0007669"/>
    <property type="project" value="TreeGrafter"/>
</dbReference>
<dbReference type="InterPro" id="IPR001567">
    <property type="entry name" value="Pept_M3A_M3B_dom"/>
</dbReference>
<comment type="similarity">
    <text evidence="2 10">Belongs to the peptidase M3 family.</text>
</comment>
<dbReference type="InterPro" id="IPR024077">
    <property type="entry name" value="Neurolysin/TOP_dom2"/>
</dbReference>
<dbReference type="AlphaFoldDB" id="A0A1I8B330"/>
<dbReference type="SUPFAM" id="SSF55486">
    <property type="entry name" value="Metalloproteases ('zincins'), catalytic domain"/>
    <property type="match status" value="1"/>
</dbReference>
<dbReference type="Proteomes" id="UP000095281">
    <property type="component" value="Unplaced"/>
</dbReference>
<evidence type="ECO:0000259" key="11">
    <source>
        <dbReference type="Pfam" id="PF01432"/>
    </source>
</evidence>
<dbReference type="WBParaSite" id="MhA1_Contig1245.frz3.gene6">
    <property type="protein sequence ID" value="MhA1_Contig1245.frz3.gene6"/>
    <property type="gene ID" value="MhA1_Contig1245.frz3.gene6"/>
</dbReference>
<sequence length="692" mass="78961">MLKNISSFPSKFAAFRRGTFRLLLTKASTSTEKPAIEGLFGNFLLQTPKGFDLLTKAVHARSVELVREIVDGIEERAADPKSECVRCMHSDPKYTKAAEESMRFFTCLVETLNTTPELYFALKRSLETEAARLDPISLRTANMLLHEFELSGVLLSDSDRQHFVQLSDEIFDAGTRFVAGTDRPVPLSDDDRKILPSNLRGRELLEGPFSQHDDRKIRKFTFEKFYQHNEEQELFLKRLISARHQIAQMTGFPTFAHRAQINSILCTYGNVHKFLKNTIEGFSTQIVYDLDDILEITYPNVSYPLLTLKRPLVGYADIEFATTLRRRELMRSIENEIPPINEYFHFGTMLEGFESIVQKLYGISFEVSNPEPGECWLGNVIKLKVFREDENSSKTFLGVIFIDIDERASKLQGDCHFTVRCSKQLQNGEFQTPIVVLSLSLKGSLVCGIHLKSTIPTYELIEHVEMFPDEAENFFHEMGHAMHTILGRTVFQHVAGTRCPTDFAEVPSHLMECFFNDPKIFQKICRTKSGRALDDDLVVDLIKRQKVFPAVKNIQQAIYALVDLEMHGEHAEDIAQGKITTTELFVELSKEALPYFSVNSDYAYHHRISHLVTYGAKYYSYLLARASAAMIYKNLFAEDFKRENGEKWAEVVQSYGGEYPSDVLLAKALGRSTAPSIDQLTRSLIRDAMKYN</sequence>
<dbReference type="OMA" id="ALMFEYM"/>
<keyword evidence="6 10" id="KW-0862">Zinc</keyword>
<evidence type="ECO:0000256" key="8">
    <source>
        <dbReference type="ARBA" id="ARBA00023049"/>
    </source>
</evidence>
<organism evidence="12 13">
    <name type="scientific">Meloidogyne hapla</name>
    <name type="common">Root-knot nematode worm</name>
    <dbReference type="NCBI Taxonomy" id="6305"/>
    <lineage>
        <taxon>Eukaryota</taxon>
        <taxon>Metazoa</taxon>
        <taxon>Ecdysozoa</taxon>
        <taxon>Nematoda</taxon>
        <taxon>Chromadorea</taxon>
        <taxon>Rhabditida</taxon>
        <taxon>Tylenchina</taxon>
        <taxon>Tylenchomorpha</taxon>
        <taxon>Tylenchoidea</taxon>
        <taxon>Meloidogynidae</taxon>
        <taxon>Meloidogyninae</taxon>
        <taxon>Meloidogyne</taxon>
    </lineage>
</organism>
<dbReference type="Gene3D" id="1.10.1370.10">
    <property type="entry name" value="Neurolysin, domain 3"/>
    <property type="match status" value="1"/>
</dbReference>
<evidence type="ECO:0000256" key="9">
    <source>
        <dbReference type="ARBA" id="ARBA00023128"/>
    </source>
</evidence>
<dbReference type="PANTHER" id="PTHR11804">
    <property type="entry name" value="PROTEASE M3 THIMET OLIGOPEPTIDASE-RELATED"/>
    <property type="match status" value="1"/>
</dbReference>
<dbReference type="PANTHER" id="PTHR11804:SF79">
    <property type="entry name" value="MITOCHONDRIAL INTERMEDIATE PEPTIDASE"/>
    <property type="match status" value="1"/>
</dbReference>
<evidence type="ECO:0000256" key="3">
    <source>
        <dbReference type="ARBA" id="ARBA00022670"/>
    </source>
</evidence>
<keyword evidence="8 10" id="KW-0482">Metalloprotease</keyword>
<evidence type="ECO:0000256" key="10">
    <source>
        <dbReference type="RuleBase" id="RU003435"/>
    </source>
</evidence>
<dbReference type="GO" id="GO:0006627">
    <property type="term" value="P:protein processing involved in protein targeting to mitochondrion"/>
    <property type="evidence" value="ECO:0007669"/>
    <property type="project" value="TreeGrafter"/>
</dbReference>
<evidence type="ECO:0000256" key="4">
    <source>
        <dbReference type="ARBA" id="ARBA00022723"/>
    </source>
</evidence>
<evidence type="ECO:0000313" key="12">
    <source>
        <dbReference type="Proteomes" id="UP000095281"/>
    </source>
</evidence>
<name>A0A1I8B330_MELHA</name>
<evidence type="ECO:0000256" key="6">
    <source>
        <dbReference type="ARBA" id="ARBA00022833"/>
    </source>
</evidence>
<dbReference type="GO" id="GO:0005739">
    <property type="term" value="C:mitochondrion"/>
    <property type="evidence" value="ECO:0007669"/>
    <property type="project" value="UniProtKB-SubCell"/>
</dbReference>
<protein>
    <submittedName>
        <fullName evidence="13">Peptidase_M3 domain-containing protein</fullName>
    </submittedName>
</protein>
<keyword evidence="7" id="KW-0809">Transit peptide</keyword>
<comment type="subcellular location">
    <subcellularLocation>
        <location evidence="1">Mitochondrion</location>
    </subcellularLocation>
</comment>
<evidence type="ECO:0000256" key="5">
    <source>
        <dbReference type="ARBA" id="ARBA00022801"/>
    </source>
</evidence>
<evidence type="ECO:0000313" key="13">
    <source>
        <dbReference type="WBParaSite" id="MhA1_Contig1245.frz3.gene6"/>
    </source>
</evidence>
<dbReference type="InterPro" id="IPR033851">
    <property type="entry name" value="M3A_MIP"/>
</dbReference>
<dbReference type="GO" id="GO:0004222">
    <property type="term" value="F:metalloendopeptidase activity"/>
    <property type="evidence" value="ECO:0007669"/>
    <property type="project" value="InterPro"/>
</dbReference>